<reference evidence="3 4" key="1">
    <citation type="submission" date="2018-11" db="EMBL/GenBank/DDBJ databases">
        <title>Taxonoimc description of Halomarina strain SPP-AMP-1.</title>
        <authorList>
            <person name="Pal Y."/>
            <person name="Srinivasana K."/>
            <person name="Verma A."/>
            <person name="Kumar P."/>
        </authorList>
    </citation>
    <scope>NUCLEOTIDE SEQUENCE [LARGE SCALE GENOMIC DNA]</scope>
    <source>
        <strain evidence="3 4">SPP-AMP-1</strain>
    </source>
</reference>
<sequence>MTAIVAVVNLFAIHTYRHAGVEFVGGAPERASAAQQHRRQHVHTTDDGNPTLTEAARGVSRVVPGAGTVESPTPEQTSPRESVRYDVWKTARDSRVCALCRPLHGRVYRLDAVVDGRAPRPPLDANCRCLIIPISWI</sequence>
<dbReference type="AlphaFoldDB" id="A0A3P3RAN6"/>
<feature type="domain" description="Phage head morphogenesis" evidence="2">
    <location>
        <begin position="65"/>
        <end position="131"/>
    </location>
</feature>
<feature type="region of interest" description="Disordered" evidence="1">
    <location>
        <begin position="38"/>
        <end position="81"/>
    </location>
</feature>
<evidence type="ECO:0000313" key="3">
    <source>
        <dbReference type="EMBL" id="RRJ29988.1"/>
    </source>
</evidence>
<gene>
    <name evidence="3" type="ORF">EIK79_11375</name>
</gene>
<dbReference type="EMBL" id="RRCH01000024">
    <property type="protein sequence ID" value="RRJ29988.1"/>
    <property type="molecule type" value="Genomic_DNA"/>
</dbReference>
<evidence type="ECO:0000313" key="4">
    <source>
        <dbReference type="Proteomes" id="UP000282322"/>
    </source>
</evidence>
<comment type="caution">
    <text evidence="3">The sequence shown here is derived from an EMBL/GenBank/DDBJ whole genome shotgun (WGS) entry which is preliminary data.</text>
</comment>
<name>A0A3P3RAN6_9EURY</name>
<organism evidence="3 4">
    <name type="scientific">Halocatena pleomorpha</name>
    <dbReference type="NCBI Taxonomy" id="1785090"/>
    <lineage>
        <taxon>Archaea</taxon>
        <taxon>Methanobacteriati</taxon>
        <taxon>Methanobacteriota</taxon>
        <taxon>Stenosarchaea group</taxon>
        <taxon>Halobacteria</taxon>
        <taxon>Halobacteriales</taxon>
        <taxon>Natronomonadaceae</taxon>
        <taxon>Halocatena</taxon>
    </lineage>
</organism>
<protein>
    <recommendedName>
        <fullName evidence="2">Phage head morphogenesis domain-containing protein</fullName>
    </recommendedName>
</protein>
<feature type="compositionally biased region" description="Polar residues" evidence="1">
    <location>
        <begin position="70"/>
        <end position="80"/>
    </location>
</feature>
<evidence type="ECO:0000256" key="1">
    <source>
        <dbReference type="SAM" id="MobiDB-lite"/>
    </source>
</evidence>
<keyword evidence="4" id="KW-1185">Reference proteome</keyword>
<evidence type="ECO:0000259" key="2">
    <source>
        <dbReference type="Pfam" id="PF04233"/>
    </source>
</evidence>
<accession>A0A3P3RAN6</accession>
<dbReference type="Proteomes" id="UP000282322">
    <property type="component" value="Unassembled WGS sequence"/>
</dbReference>
<proteinExistence type="predicted"/>
<dbReference type="Pfam" id="PF04233">
    <property type="entry name" value="Phage_Mu_F"/>
    <property type="match status" value="1"/>
</dbReference>
<dbReference type="InterPro" id="IPR006528">
    <property type="entry name" value="Phage_head_morphogenesis_dom"/>
</dbReference>